<dbReference type="EMBL" id="JACHDS010000001">
    <property type="protein sequence ID" value="MBB6172119.1"/>
    <property type="molecule type" value="Genomic_DNA"/>
</dbReference>
<gene>
    <name evidence="5" type="ORF">HNR23_002179</name>
</gene>
<evidence type="ECO:0000259" key="3">
    <source>
        <dbReference type="Pfam" id="PF00561"/>
    </source>
</evidence>
<dbReference type="InterPro" id="IPR000073">
    <property type="entry name" value="AB_hydrolase_1"/>
</dbReference>
<evidence type="ECO:0000256" key="1">
    <source>
        <dbReference type="SAM" id="MobiDB-lite"/>
    </source>
</evidence>
<reference evidence="5 6" key="1">
    <citation type="submission" date="2020-08" db="EMBL/GenBank/DDBJ databases">
        <title>Sequencing the genomes of 1000 actinobacteria strains.</title>
        <authorList>
            <person name="Klenk H.-P."/>
        </authorList>
    </citation>
    <scope>NUCLEOTIDE SEQUENCE [LARGE SCALE GENOMIC DNA]</scope>
    <source>
        <strain evidence="5 6">DSM 46659</strain>
    </source>
</reference>
<proteinExistence type="predicted"/>
<evidence type="ECO:0000313" key="6">
    <source>
        <dbReference type="Proteomes" id="UP000546642"/>
    </source>
</evidence>
<name>A0A7W9YH96_9ACTN</name>
<dbReference type="GO" id="GO:0003824">
    <property type="term" value="F:catalytic activity"/>
    <property type="evidence" value="ECO:0007669"/>
    <property type="project" value="UniProtKB-ARBA"/>
</dbReference>
<organism evidence="5 6">
    <name type="scientific">Nocardiopsis mwathae</name>
    <dbReference type="NCBI Taxonomy" id="1472723"/>
    <lineage>
        <taxon>Bacteria</taxon>
        <taxon>Bacillati</taxon>
        <taxon>Actinomycetota</taxon>
        <taxon>Actinomycetes</taxon>
        <taxon>Streptosporangiales</taxon>
        <taxon>Nocardiopsidaceae</taxon>
        <taxon>Nocardiopsis</taxon>
    </lineage>
</organism>
<evidence type="ECO:0000256" key="2">
    <source>
        <dbReference type="SAM" id="SignalP"/>
    </source>
</evidence>
<dbReference type="Pfam" id="PF08386">
    <property type="entry name" value="Abhydrolase_4"/>
    <property type="match status" value="1"/>
</dbReference>
<dbReference type="InterPro" id="IPR013595">
    <property type="entry name" value="Pept_S33_TAP-like_C"/>
</dbReference>
<dbReference type="InterPro" id="IPR029058">
    <property type="entry name" value="AB_hydrolase_fold"/>
</dbReference>
<keyword evidence="2" id="KW-0732">Signal</keyword>
<feature type="domain" description="Peptidase S33 tripeptidyl aminopeptidase-like C-terminal" evidence="4">
    <location>
        <begin position="431"/>
        <end position="533"/>
    </location>
</feature>
<feature type="signal peptide" evidence="2">
    <location>
        <begin position="1"/>
        <end position="33"/>
    </location>
</feature>
<dbReference type="SUPFAM" id="SSF53474">
    <property type="entry name" value="alpha/beta-Hydrolases"/>
    <property type="match status" value="1"/>
</dbReference>
<keyword evidence="6" id="KW-1185">Reference proteome</keyword>
<protein>
    <submittedName>
        <fullName evidence="5">Pimeloyl-ACP methyl ester carboxylesterase</fullName>
    </submittedName>
</protein>
<feature type="chain" id="PRO_5031223764" evidence="2">
    <location>
        <begin position="34"/>
        <end position="541"/>
    </location>
</feature>
<accession>A0A7W9YH96</accession>
<feature type="domain" description="AB hydrolase-1" evidence="3">
    <location>
        <begin position="107"/>
        <end position="269"/>
    </location>
</feature>
<comment type="caution">
    <text evidence="5">The sequence shown here is derived from an EMBL/GenBank/DDBJ whole genome shotgun (WGS) entry which is preliminary data.</text>
</comment>
<dbReference type="Proteomes" id="UP000546642">
    <property type="component" value="Unassembled WGS sequence"/>
</dbReference>
<feature type="region of interest" description="Disordered" evidence="1">
    <location>
        <begin position="371"/>
        <end position="390"/>
    </location>
</feature>
<dbReference type="RefSeq" id="WP_184075467.1">
    <property type="nucleotide sequence ID" value="NZ_JACHDS010000001.1"/>
</dbReference>
<dbReference type="Pfam" id="PF00561">
    <property type="entry name" value="Abhydrolase_1"/>
    <property type="match status" value="1"/>
</dbReference>
<evidence type="ECO:0000313" key="5">
    <source>
        <dbReference type="EMBL" id="MBB6172119.1"/>
    </source>
</evidence>
<sequence length="541" mass="57163">MTRRSDARRPTAAATLLAIVAAVLAAPAQPATAQPAPPRAAGIAWAPCPDEVISTVAEDERDLYSCGSFPVPLDHARPGGETIVIKLVRRAAADPDRRIGPLFAAFGGPGLSGAFVSVNAPHLFQDDVLDRFDVIGLVPRGSLLHCFDSGEHEADVRGRMASVPVTGDEVSSALAARAEYAEACGNNGGELIEHLSTANAARDLDLLRAAQGEERITLLAISYGTLIGATYVNLYPQHVRAAVLVSPVDAELRTTRPLAYDRQRAQGTEDALDRLLRECAEAGEACSFGEGDPHAKFDRVRDRLREGPLELGGGDVATLESLTGMATYMVVRFSGMDPTPIDTFFAHLQAIYDAVEREGAGVDAAALEAAPTPSPAVSPAGAAARTGGAGDAADYADNADSFYGTNCADRPYPRTPGVVPRLADRWEKEAPTFGRAQAFEQLPVCALWPVRPTDAYHGPWDTETDAPVVVLGNHFDGPTPFTFAERMADRLGDGRLIGVADFGHLPLGTSECADDAVTAYLTSLEVPDEEGLTCAPDAGLW</sequence>
<evidence type="ECO:0000259" key="4">
    <source>
        <dbReference type="Pfam" id="PF08386"/>
    </source>
</evidence>
<dbReference type="Gene3D" id="3.40.50.1820">
    <property type="entry name" value="alpha/beta hydrolase"/>
    <property type="match status" value="2"/>
</dbReference>
<dbReference type="AlphaFoldDB" id="A0A7W9YH96"/>